<feature type="domain" description="Glutamine amidotransferase type-2" evidence="6">
    <location>
        <begin position="1"/>
        <end position="106"/>
    </location>
</feature>
<dbReference type="AlphaFoldDB" id="X6MXU7"/>
<evidence type="ECO:0000259" key="6">
    <source>
        <dbReference type="PROSITE" id="PS51278"/>
    </source>
</evidence>
<dbReference type="Proteomes" id="UP000023152">
    <property type="component" value="Unassembled WGS sequence"/>
</dbReference>
<dbReference type="PANTHER" id="PTHR10937">
    <property type="entry name" value="GLUCOSAMINE--FRUCTOSE-6-PHOSPHATE AMINOTRANSFERASE, ISOMERIZING"/>
    <property type="match status" value="1"/>
</dbReference>
<name>X6MXU7_RETFI</name>
<comment type="caution">
    <text evidence="7">The sequence shown here is derived from an EMBL/GenBank/DDBJ whole genome shotgun (WGS) entry which is preliminary data.</text>
</comment>
<comment type="catalytic activity">
    <reaction evidence="1">
        <text>D-fructose 6-phosphate + L-glutamine = D-glucosamine 6-phosphate + L-glutamate</text>
        <dbReference type="Rhea" id="RHEA:13237"/>
        <dbReference type="ChEBI" id="CHEBI:29985"/>
        <dbReference type="ChEBI" id="CHEBI:58359"/>
        <dbReference type="ChEBI" id="CHEBI:58725"/>
        <dbReference type="ChEBI" id="CHEBI:61527"/>
        <dbReference type="EC" id="2.6.1.16"/>
    </reaction>
</comment>
<gene>
    <name evidence="7" type="ORF">RFI_19431</name>
</gene>
<keyword evidence="3" id="KW-0032">Aminotransferase</keyword>
<dbReference type="GO" id="GO:0006002">
    <property type="term" value="P:fructose 6-phosphate metabolic process"/>
    <property type="evidence" value="ECO:0007669"/>
    <property type="project" value="TreeGrafter"/>
</dbReference>
<dbReference type="PANTHER" id="PTHR10937:SF0">
    <property type="entry name" value="GLUTAMINE--FRUCTOSE-6-PHOSPHATE TRANSAMINASE (ISOMERIZING)"/>
    <property type="match status" value="1"/>
</dbReference>
<dbReference type="GO" id="GO:0006487">
    <property type="term" value="P:protein N-linked glycosylation"/>
    <property type="evidence" value="ECO:0007669"/>
    <property type="project" value="TreeGrafter"/>
</dbReference>
<organism evidence="7 8">
    <name type="scientific">Reticulomyxa filosa</name>
    <dbReference type="NCBI Taxonomy" id="46433"/>
    <lineage>
        <taxon>Eukaryota</taxon>
        <taxon>Sar</taxon>
        <taxon>Rhizaria</taxon>
        <taxon>Retaria</taxon>
        <taxon>Foraminifera</taxon>
        <taxon>Monothalamids</taxon>
        <taxon>Reticulomyxidae</taxon>
        <taxon>Reticulomyxa</taxon>
    </lineage>
</organism>
<dbReference type="EC" id="2.6.1.16" evidence="2"/>
<evidence type="ECO:0000256" key="5">
    <source>
        <dbReference type="ARBA" id="ARBA00022962"/>
    </source>
</evidence>
<sequence length="143" mass="16132">MQQGIPFQSQTDTEVICNLVGVYLDAGKTPEEALKCALSELEGSGGIAMICKDRPHEIYCARNGSPLVIGLDRGRNFVASEHTAFQQYTNEYISLKDGEIAVVTVAFFKNFFLKKKKGGKKKKVYVHKKKIIFFFEIIFFKIL</sequence>
<evidence type="ECO:0000313" key="8">
    <source>
        <dbReference type="Proteomes" id="UP000023152"/>
    </source>
</evidence>
<dbReference type="GO" id="GO:0006047">
    <property type="term" value="P:UDP-N-acetylglucosamine metabolic process"/>
    <property type="evidence" value="ECO:0007669"/>
    <property type="project" value="TreeGrafter"/>
</dbReference>
<dbReference type="PROSITE" id="PS51278">
    <property type="entry name" value="GATASE_TYPE_2"/>
    <property type="match status" value="1"/>
</dbReference>
<dbReference type="Gene3D" id="3.60.20.10">
    <property type="entry name" value="Glutamine Phosphoribosylpyrophosphate, subunit 1, domain 1"/>
    <property type="match status" value="1"/>
</dbReference>
<evidence type="ECO:0000256" key="3">
    <source>
        <dbReference type="ARBA" id="ARBA00022576"/>
    </source>
</evidence>
<evidence type="ECO:0000256" key="4">
    <source>
        <dbReference type="ARBA" id="ARBA00022679"/>
    </source>
</evidence>
<dbReference type="InterPro" id="IPR029055">
    <property type="entry name" value="Ntn_hydrolases_N"/>
</dbReference>
<dbReference type="GO" id="GO:0004360">
    <property type="term" value="F:glutamine-fructose-6-phosphate transaminase (isomerizing) activity"/>
    <property type="evidence" value="ECO:0007669"/>
    <property type="project" value="UniProtKB-EC"/>
</dbReference>
<evidence type="ECO:0000256" key="2">
    <source>
        <dbReference type="ARBA" id="ARBA00012916"/>
    </source>
</evidence>
<dbReference type="InterPro" id="IPR017932">
    <property type="entry name" value="GATase_2_dom"/>
</dbReference>
<evidence type="ECO:0000313" key="7">
    <source>
        <dbReference type="EMBL" id="ETO17875.1"/>
    </source>
</evidence>
<reference evidence="7 8" key="1">
    <citation type="journal article" date="2013" name="Curr. Biol.">
        <title>The Genome of the Foraminiferan Reticulomyxa filosa.</title>
        <authorList>
            <person name="Glockner G."/>
            <person name="Hulsmann N."/>
            <person name="Schleicher M."/>
            <person name="Noegel A.A."/>
            <person name="Eichinger L."/>
            <person name="Gallinger C."/>
            <person name="Pawlowski J."/>
            <person name="Sierra R."/>
            <person name="Euteneuer U."/>
            <person name="Pillet L."/>
            <person name="Moustafa A."/>
            <person name="Platzer M."/>
            <person name="Groth M."/>
            <person name="Szafranski K."/>
            <person name="Schliwa M."/>
        </authorList>
    </citation>
    <scope>NUCLEOTIDE SEQUENCE [LARGE SCALE GENOMIC DNA]</scope>
</reference>
<dbReference type="EMBL" id="ASPP01015851">
    <property type="protein sequence ID" value="ETO17875.1"/>
    <property type="molecule type" value="Genomic_DNA"/>
</dbReference>
<keyword evidence="5" id="KW-0315">Glutamine amidotransferase</keyword>
<evidence type="ECO:0000256" key="1">
    <source>
        <dbReference type="ARBA" id="ARBA00001031"/>
    </source>
</evidence>
<proteinExistence type="predicted"/>
<keyword evidence="4" id="KW-0808">Transferase</keyword>
<protein>
    <recommendedName>
        <fullName evidence="2">glutamine--fructose-6-phosphate transaminase (isomerizing)</fullName>
        <ecNumber evidence="2">2.6.1.16</ecNumber>
    </recommendedName>
</protein>
<accession>X6MXU7</accession>
<dbReference type="OrthoDB" id="15235at2759"/>
<keyword evidence="8" id="KW-1185">Reference proteome</keyword>
<dbReference type="SUPFAM" id="SSF56235">
    <property type="entry name" value="N-terminal nucleophile aminohydrolases (Ntn hydrolases)"/>
    <property type="match status" value="1"/>
</dbReference>